<accession>C5MI89</accession>
<dbReference type="STRING" id="294747.C5MI89"/>
<gene>
    <name evidence="3" type="ORF">CTRG_05782</name>
</gene>
<dbReference type="GO" id="GO:0000492">
    <property type="term" value="P:box C/D snoRNP assembly"/>
    <property type="evidence" value="ECO:0007669"/>
    <property type="project" value="EnsemblFungi"/>
</dbReference>
<dbReference type="HOGENOM" id="CLU_072113_0_0_1"/>
<dbReference type="eggNOG" id="KOG4356">
    <property type="taxonomic scope" value="Eukaryota"/>
</dbReference>
<dbReference type="OrthoDB" id="5135119at2759"/>
<sequence length="316" mass="36108">MSIIEQQEKITLHPKPGFVVKTRILESTNVSRISTKVFINICHDQEVPRPSVDFEPEVVFPLIIENQWEIPIIVSQEKESKDKKGFPSLVYDCCINSKCFQWCQVSKDLRSILIEWCIESVELLYSLTLEREFSLPKMLSKGELSNTEISKNELSGAGLKDRLEALQKNETLGLIQELGSDTEESSELPDLMNINGKPVPSKSLIQEIDSRDTIMPSHNKNNTIEDQAKEIKYSVSFNKVYNSDYNVAIVFECDLPIHSKHFDITYTSSKSSIVIKSHIKGYRFASGDSLEIPVSRDIQVRNTRCFSCKRCLYIFI</sequence>
<dbReference type="Pfam" id="PF08190">
    <property type="entry name" value="PIH1"/>
    <property type="match status" value="1"/>
</dbReference>
<evidence type="ECO:0000259" key="2">
    <source>
        <dbReference type="Pfam" id="PF08190"/>
    </source>
</evidence>
<dbReference type="VEuPathDB" id="FungiDB:CTRG_05782"/>
<dbReference type="KEGG" id="ctp:CTRG_05782"/>
<dbReference type="GO" id="GO:0005737">
    <property type="term" value="C:cytoplasm"/>
    <property type="evidence" value="ECO:0007669"/>
    <property type="project" value="TreeGrafter"/>
</dbReference>
<reference evidence="3 4" key="1">
    <citation type="journal article" date="2009" name="Nature">
        <title>Evolution of pathogenicity and sexual reproduction in eight Candida genomes.</title>
        <authorList>
            <person name="Butler G."/>
            <person name="Rasmussen M.D."/>
            <person name="Lin M.F."/>
            <person name="Santos M.A."/>
            <person name="Sakthikumar S."/>
            <person name="Munro C.A."/>
            <person name="Rheinbay E."/>
            <person name="Grabherr M."/>
            <person name="Forche A."/>
            <person name="Reedy J.L."/>
            <person name="Agrafioti I."/>
            <person name="Arnaud M.B."/>
            <person name="Bates S."/>
            <person name="Brown A.J."/>
            <person name="Brunke S."/>
            <person name="Costanzo M.C."/>
            <person name="Fitzpatrick D.A."/>
            <person name="de Groot P.W."/>
            <person name="Harris D."/>
            <person name="Hoyer L.L."/>
            <person name="Hube B."/>
            <person name="Klis F.M."/>
            <person name="Kodira C."/>
            <person name="Lennard N."/>
            <person name="Logue M.E."/>
            <person name="Martin R."/>
            <person name="Neiman A.M."/>
            <person name="Nikolaou E."/>
            <person name="Quail M.A."/>
            <person name="Quinn J."/>
            <person name="Santos M.C."/>
            <person name="Schmitzberger F.F."/>
            <person name="Sherlock G."/>
            <person name="Shah P."/>
            <person name="Silverstein K.A."/>
            <person name="Skrzypek M.S."/>
            <person name="Soll D."/>
            <person name="Staggs R."/>
            <person name="Stansfield I."/>
            <person name="Stumpf M.P."/>
            <person name="Sudbery P.E."/>
            <person name="Srikantha T."/>
            <person name="Zeng Q."/>
            <person name="Berman J."/>
            <person name="Berriman M."/>
            <person name="Heitman J."/>
            <person name="Gow N.A."/>
            <person name="Lorenz M.C."/>
            <person name="Birren B.W."/>
            <person name="Kellis M."/>
            <person name="Cuomo C.A."/>
        </authorList>
    </citation>
    <scope>NUCLEOTIDE SEQUENCE [LARGE SCALE GENOMIC DNA]</scope>
    <source>
        <strain evidence="4">ATCC MYA-3404 / T1</strain>
    </source>
</reference>
<dbReference type="PANTHER" id="PTHR22997">
    <property type="entry name" value="PIH1 DOMAIN-CONTAINING PROTEIN 1"/>
    <property type="match status" value="1"/>
</dbReference>
<dbReference type="GO" id="GO:0006457">
    <property type="term" value="P:protein folding"/>
    <property type="evidence" value="ECO:0007669"/>
    <property type="project" value="EnsemblFungi"/>
</dbReference>
<dbReference type="Proteomes" id="UP000002037">
    <property type="component" value="Unassembled WGS sequence"/>
</dbReference>
<proteinExistence type="inferred from homology"/>
<feature type="domain" description="PIH1 N-terminal" evidence="2">
    <location>
        <begin position="10"/>
        <end position="152"/>
    </location>
</feature>
<evidence type="ECO:0000313" key="4">
    <source>
        <dbReference type="Proteomes" id="UP000002037"/>
    </source>
</evidence>
<dbReference type="EMBL" id="GG692404">
    <property type="protein sequence ID" value="EER30383.1"/>
    <property type="molecule type" value="Genomic_DNA"/>
</dbReference>
<dbReference type="InterPro" id="IPR050734">
    <property type="entry name" value="PIH1/Kintoun_subfamily"/>
</dbReference>
<dbReference type="GO" id="GO:0006364">
    <property type="term" value="P:rRNA processing"/>
    <property type="evidence" value="ECO:0007669"/>
    <property type="project" value="EnsemblFungi"/>
</dbReference>
<comment type="similarity">
    <text evidence="1">Belongs to the PIH1 family.</text>
</comment>
<name>C5MI89_CANTT</name>
<dbReference type="PANTHER" id="PTHR22997:SF0">
    <property type="entry name" value="PIH1 DOMAIN-CONTAINING PROTEIN 1"/>
    <property type="match status" value="1"/>
</dbReference>
<keyword evidence="4" id="KW-1185">Reference proteome</keyword>
<dbReference type="GeneID" id="8296706"/>
<dbReference type="AlphaFoldDB" id="C5MI89"/>
<protein>
    <recommendedName>
        <fullName evidence="2">PIH1 N-terminal domain-containing protein</fullName>
    </recommendedName>
</protein>
<organism evidence="3 4">
    <name type="scientific">Candida tropicalis (strain ATCC MYA-3404 / T1)</name>
    <name type="common">Yeast</name>
    <dbReference type="NCBI Taxonomy" id="294747"/>
    <lineage>
        <taxon>Eukaryota</taxon>
        <taxon>Fungi</taxon>
        <taxon>Dikarya</taxon>
        <taxon>Ascomycota</taxon>
        <taxon>Saccharomycotina</taxon>
        <taxon>Pichiomycetes</taxon>
        <taxon>Debaryomycetaceae</taxon>
        <taxon>Candida/Lodderomyces clade</taxon>
        <taxon>Candida</taxon>
    </lineage>
</organism>
<dbReference type="GO" id="GO:1990904">
    <property type="term" value="C:ribonucleoprotein complex"/>
    <property type="evidence" value="ECO:0007669"/>
    <property type="project" value="TreeGrafter"/>
</dbReference>
<evidence type="ECO:0000313" key="3">
    <source>
        <dbReference type="EMBL" id="EER30383.1"/>
    </source>
</evidence>
<dbReference type="GO" id="GO:0097255">
    <property type="term" value="C:R2TP complex"/>
    <property type="evidence" value="ECO:0007669"/>
    <property type="project" value="EnsemblFungi"/>
</dbReference>
<dbReference type="RefSeq" id="XP_002546304.1">
    <property type="nucleotide sequence ID" value="XM_002546258.1"/>
</dbReference>
<dbReference type="InterPro" id="IPR012981">
    <property type="entry name" value="PIH1_N"/>
</dbReference>
<evidence type="ECO:0000256" key="1">
    <source>
        <dbReference type="ARBA" id="ARBA00008511"/>
    </source>
</evidence>